<accession>A0A813BZG2</accession>
<reference evidence="4" key="1">
    <citation type="submission" date="2021-02" db="EMBL/GenBank/DDBJ databases">
        <authorList>
            <person name="Dougan E. K."/>
            <person name="Rhodes N."/>
            <person name="Thang M."/>
            <person name="Chan C."/>
        </authorList>
    </citation>
    <scope>NUCLEOTIDE SEQUENCE</scope>
</reference>
<protein>
    <submittedName>
        <fullName evidence="4">SwnK protein</fullName>
    </submittedName>
</protein>
<dbReference type="Proteomes" id="UP000601435">
    <property type="component" value="Unassembled WGS sequence"/>
</dbReference>
<dbReference type="SUPFAM" id="SSF51735">
    <property type="entry name" value="NAD(P)-binding Rossmann-fold domains"/>
    <property type="match status" value="2"/>
</dbReference>
<feature type="non-terminal residue" evidence="4">
    <location>
        <position position="1"/>
    </location>
</feature>
<dbReference type="PANTHER" id="PTHR43775:SF37">
    <property type="entry name" value="SI:DKEY-61P9.11"/>
    <property type="match status" value="1"/>
</dbReference>
<comment type="caution">
    <text evidence="4">The sequence shown here is derived from an EMBL/GenBank/DDBJ whole genome shotgun (WGS) entry which is preliminary data.</text>
</comment>
<dbReference type="InterPro" id="IPR050091">
    <property type="entry name" value="PKS_NRPS_Biosynth_Enz"/>
</dbReference>
<dbReference type="GO" id="GO:0006633">
    <property type="term" value="P:fatty acid biosynthetic process"/>
    <property type="evidence" value="ECO:0007669"/>
    <property type="project" value="TreeGrafter"/>
</dbReference>
<dbReference type="PANTHER" id="PTHR43775">
    <property type="entry name" value="FATTY ACID SYNTHASE"/>
    <property type="match status" value="1"/>
</dbReference>
<dbReference type="EMBL" id="CAJNJA010083538">
    <property type="protein sequence ID" value="CAE7935358.1"/>
    <property type="molecule type" value="Genomic_DNA"/>
</dbReference>
<feature type="domain" description="Ketoreductase" evidence="3">
    <location>
        <begin position="72"/>
        <end position="259"/>
    </location>
</feature>
<dbReference type="OrthoDB" id="329835at2759"/>
<sequence length="264" mass="28090">AFRIEHPELRTVSLDLADASASGLARQLQLRRSEPELAVRNGTSHVPRLVVATSRLQNAQSGQPVDPDFGEGLYVVTGGTGALGLVFVDWMVRCGARGRFALLSRSGQPQADSKAAFRRLEKEKEAQVEISACKCDISSRADLLRVLTKENDQGHVVKGILHAAGTLADGLIKTGQSRATLKAACSAKVDGSLQLHTVAAELGLPLEFMWLFSSAAAIIGSVAQGNYCAANAFMDAMGARRRAKNLPAISVQWGPWADVGMAAR</sequence>
<dbReference type="SMART" id="SM00822">
    <property type="entry name" value="PKS_KR"/>
    <property type="match status" value="1"/>
</dbReference>
<dbReference type="InterPro" id="IPR057326">
    <property type="entry name" value="KR_dom"/>
</dbReference>
<feature type="non-terminal residue" evidence="4">
    <location>
        <position position="264"/>
    </location>
</feature>
<gene>
    <name evidence="4" type="primary">swnK</name>
    <name evidence="4" type="ORF">SNEC2469_LOCUS32702</name>
</gene>
<keyword evidence="5" id="KW-1185">Reference proteome</keyword>
<organism evidence="4 5">
    <name type="scientific">Symbiodinium necroappetens</name>
    <dbReference type="NCBI Taxonomy" id="1628268"/>
    <lineage>
        <taxon>Eukaryota</taxon>
        <taxon>Sar</taxon>
        <taxon>Alveolata</taxon>
        <taxon>Dinophyceae</taxon>
        <taxon>Suessiales</taxon>
        <taxon>Symbiodiniaceae</taxon>
        <taxon>Symbiodinium</taxon>
    </lineage>
</organism>
<dbReference type="Pfam" id="PF08659">
    <property type="entry name" value="KR"/>
    <property type="match status" value="1"/>
</dbReference>
<dbReference type="Gene3D" id="3.40.50.720">
    <property type="entry name" value="NAD(P)-binding Rossmann-like Domain"/>
    <property type="match status" value="1"/>
</dbReference>
<proteinExistence type="predicted"/>
<dbReference type="GO" id="GO:0004312">
    <property type="term" value="F:fatty acid synthase activity"/>
    <property type="evidence" value="ECO:0007669"/>
    <property type="project" value="TreeGrafter"/>
</dbReference>
<dbReference type="InterPro" id="IPR013968">
    <property type="entry name" value="PKS_KR"/>
</dbReference>
<evidence type="ECO:0000256" key="1">
    <source>
        <dbReference type="ARBA" id="ARBA00022450"/>
    </source>
</evidence>
<dbReference type="InterPro" id="IPR036291">
    <property type="entry name" value="NAD(P)-bd_dom_sf"/>
</dbReference>
<evidence type="ECO:0000259" key="3">
    <source>
        <dbReference type="SMART" id="SM00822"/>
    </source>
</evidence>
<dbReference type="AlphaFoldDB" id="A0A813BZG2"/>
<evidence type="ECO:0000256" key="2">
    <source>
        <dbReference type="ARBA" id="ARBA00022553"/>
    </source>
</evidence>
<keyword evidence="2" id="KW-0597">Phosphoprotein</keyword>
<keyword evidence="1" id="KW-0596">Phosphopantetheine</keyword>
<evidence type="ECO:0000313" key="5">
    <source>
        <dbReference type="Proteomes" id="UP000601435"/>
    </source>
</evidence>
<name>A0A813BZG2_9DINO</name>
<evidence type="ECO:0000313" key="4">
    <source>
        <dbReference type="EMBL" id="CAE7935358.1"/>
    </source>
</evidence>